<dbReference type="InterPro" id="IPR010296">
    <property type="entry name" value="DUF899_thioredox"/>
</dbReference>
<comment type="caution">
    <text evidence="1">The sequence shown here is derived from an EMBL/GenBank/DDBJ whole genome shotgun (WGS) entry which is preliminary data.</text>
</comment>
<sequence length="229" mass="26468">MTEIQSRNTKEISGVVRHIVSPEVWKGDLAELRKAEKELTRAHDRLAEKRRHSGWVKINKNYTFAGPGGTATLADLFNDRAQLIVYHHMLKPADPSPCEGCCMVADQIPHLSHLHARDTSLVFVSKAPIIEIEAFQKRMGWAIPWYETKDSFNADFDVTTGFGLNVFYRDGEDVYRTYFTTGRGLETLGTVWTFLDLTPLGRQENWEEAPEGTRQTQPYHWWRRHNEYD</sequence>
<dbReference type="Proteomes" id="UP001569428">
    <property type="component" value="Unassembled WGS sequence"/>
</dbReference>
<evidence type="ECO:0000313" key="2">
    <source>
        <dbReference type="Proteomes" id="UP001569428"/>
    </source>
</evidence>
<accession>A0ABV4P582</accession>
<keyword evidence="2" id="KW-1185">Reference proteome</keyword>
<gene>
    <name evidence="1" type="ORF">ACCI49_19735</name>
</gene>
<dbReference type="EMBL" id="JBGMEK010000072">
    <property type="protein sequence ID" value="MFA0813135.1"/>
    <property type="molecule type" value="Genomic_DNA"/>
</dbReference>
<organism evidence="1 2">
    <name type="scientific">Microbulbifer epialgicus</name>
    <dbReference type="NCBI Taxonomy" id="393907"/>
    <lineage>
        <taxon>Bacteria</taxon>
        <taxon>Pseudomonadati</taxon>
        <taxon>Pseudomonadota</taxon>
        <taxon>Gammaproteobacteria</taxon>
        <taxon>Cellvibrionales</taxon>
        <taxon>Microbulbiferaceae</taxon>
        <taxon>Microbulbifer</taxon>
    </lineage>
</organism>
<protein>
    <submittedName>
        <fullName evidence="1">DUF899 domain-containing protein</fullName>
    </submittedName>
</protein>
<reference evidence="1 2" key="1">
    <citation type="submission" date="2024-08" db="EMBL/GenBank/DDBJ databases">
        <authorList>
            <person name="Ishaq N."/>
        </authorList>
    </citation>
    <scope>NUCLEOTIDE SEQUENCE [LARGE SCALE GENOMIC DNA]</scope>
    <source>
        <strain evidence="1 2">DSM 18651</strain>
    </source>
</reference>
<proteinExistence type="predicted"/>
<name>A0ABV4P582_9GAMM</name>
<dbReference type="RefSeq" id="WP_371840903.1">
    <property type="nucleotide sequence ID" value="NZ_JBGMEK010000072.1"/>
</dbReference>
<evidence type="ECO:0000313" key="1">
    <source>
        <dbReference type="EMBL" id="MFA0813135.1"/>
    </source>
</evidence>
<dbReference type="Pfam" id="PF05988">
    <property type="entry name" value="DUF899"/>
    <property type="match status" value="1"/>
</dbReference>